<dbReference type="GO" id="GO:0006516">
    <property type="term" value="P:glycoprotein catabolic process"/>
    <property type="evidence" value="ECO:0007669"/>
    <property type="project" value="TreeGrafter"/>
</dbReference>
<dbReference type="FunFam" id="1.20.1050.60:FF:000002">
    <property type="entry name" value="Glycosyl hydrolase family 92"/>
    <property type="match status" value="1"/>
</dbReference>
<dbReference type="SUPFAM" id="SSF48208">
    <property type="entry name" value="Six-hairpin glycosidases"/>
    <property type="match status" value="1"/>
</dbReference>
<dbReference type="GO" id="GO:0030246">
    <property type="term" value="F:carbohydrate binding"/>
    <property type="evidence" value="ECO:0007669"/>
    <property type="project" value="InterPro"/>
</dbReference>
<dbReference type="Pfam" id="PF17678">
    <property type="entry name" value="Glyco_hydro_92N"/>
    <property type="match status" value="1"/>
</dbReference>
<keyword evidence="5" id="KW-1185">Reference proteome</keyword>
<dbReference type="GO" id="GO:0005975">
    <property type="term" value="P:carbohydrate metabolic process"/>
    <property type="evidence" value="ECO:0007669"/>
    <property type="project" value="InterPro"/>
</dbReference>
<evidence type="ECO:0000256" key="1">
    <source>
        <dbReference type="SAM" id="SignalP"/>
    </source>
</evidence>
<dbReference type="InterPro" id="IPR008928">
    <property type="entry name" value="6-hairpin_glycosidase_sf"/>
</dbReference>
<accession>A0A8H4MZS2</accession>
<dbReference type="OrthoDB" id="449263at2759"/>
<dbReference type="Gene3D" id="1.20.1610.10">
    <property type="entry name" value="alpha-1,2-mannosidases domains"/>
    <property type="match status" value="1"/>
</dbReference>
<keyword evidence="4" id="KW-0378">Hydrolase</keyword>
<proteinExistence type="predicted"/>
<dbReference type="PANTHER" id="PTHR12143">
    <property type="entry name" value="PEPTIDE N-GLYCANASE PNGASE -RELATED"/>
    <property type="match status" value="1"/>
</dbReference>
<evidence type="ECO:0000259" key="3">
    <source>
        <dbReference type="Pfam" id="PF17678"/>
    </source>
</evidence>
<dbReference type="Pfam" id="PF07971">
    <property type="entry name" value="Glyco_hydro_92"/>
    <property type="match status" value="1"/>
</dbReference>
<feature type="chain" id="PRO_5034439669" evidence="1">
    <location>
        <begin position="22"/>
        <end position="814"/>
    </location>
</feature>
<dbReference type="Gene3D" id="1.20.1050.60">
    <property type="entry name" value="alpha-1,2-mannosidase"/>
    <property type="match status" value="1"/>
</dbReference>
<comment type="caution">
    <text evidence="4">The sequence shown here is derived from an EMBL/GenBank/DDBJ whole genome shotgun (WGS) entry which is preliminary data.</text>
</comment>
<dbReference type="Proteomes" id="UP000572817">
    <property type="component" value="Unassembled WGS sequence"/>
</dbReference>
<feature type="signal peptide" evidence="1">
    <location>
        <begin position="1"/>
        <end position="21"/>
    </location>
</feature>
<gene>
    <name evidence="4" type="ORF">GTA08_BOTSDO09850</name>
</gene>
<evidence type="ECO:0000259" key="2">
    <source>
        <dbReference type="Pfam" id="PF07971"/>
    </source>
</evidence>
<dbReference type="InterPro" id="IPR014718">
    <property type="entry name" value="GH-type_carb-bd"/>
</dbReference>
<dbReference type="InterPro" id="IPR012939">
    <property type="entry name" value="Glyco_hydro_92"/>
</dbReference>
<dbReference type="NCBIfam" id="TIGR01180">
    <property type="entry name" value="aman2_put"/>
    <property type="match status" value="1"/>
</dbReference>
<dbReference type="PANTHER" id="PTHR12143:SF27">
    <property type="entry name" value="ALPHA-1,2-MANNOSIDASE FAMILY PROTEIN (AFU_ORTHOLOGUE AFUA_5G10520)"/>
    <property type="match status" value="1"/>
</dbReference>
<dbReference type="AlphaFoldDB" id="A0A8H4MZS2"/>
<dbReference type="GO" id="GO:0005829">
    <property type="term" value="C:cytosol"/>
    <property type="evidence" value="ECO:0007669"/>
    <property type="project" value="TreeGrafter"/>
</dbReference>
<dbReference type="Gene3D" id="3.30.2080.10">
    <property type="entry name" value="GH92 mannosidase domain"/>
    <property type="match status" value="1"/>
</dbReference>
<dbReference type="InterPro" id="IPR041371">
    <property type="entry name" value="GH92_N"/>
</dbReference>
<dbReference type="InterPro" id="IPR005887">
    <property type="entry name" value="GH92_a_mannosidase_put"/>
</dbReference>
<dbReference type="InterPro" id="IPR050883">
    <property type="entry name" value="PNGase"/>
</dbReference>
<sequence length="814" mass="89157">MTLLHLHLQLLVPFFVQIAASQSDWAAYVDPFIGTSGTVPGTAYNGGNVFPGSAVPFGAVKCGIDTTVFNTSFNANGGYTPDGLVTAISMLHESGTGGAVKYGVVAQMPLASLDGVNVLDNLTYAQPRVGNDSASPGYYKTNLENGVTAEMSATEHVGIMKYTYSTEGPRYVLVDVSHYLPTNDEVQFAQFYSNGHVDLQSDGSYSGYGVYRGGWNGDPHYQVYFCGRFSEPPSTSSLFSSPYTDPFWPNNTNARPVWLNSSTTVTGGTAGYNFADRVGALFEFPASSSSIASKVGVSWISAEKACRFADDEVTSWDVNATADAARSTWNDDVLSRIATTDVANATRLTMLYSALYKAHLIPSDRTGENPYWTSGEPYYDDYYAIWDTFRCLNSLWLLIEPARAAGMVRSLVDIWRHERFMPDGRSSNYNGRVQGGSNADNVLADAYVKGLDYGINWTDAYAAMKTDAEIVPYNTFDSEDPTQSTKEGRGALRDWLQYGFVTPNYGRAISKTVEFALNDFAVSQVAEDVASEDYQTYLQRSAGWQKIWSPTTTSLNFSGFLAPIFPNGTILPEVQPYDPATCGGCEWSSIAYEATPWEYSWTIPFDMQTLIALIGGNAVAESRLDTMFIPGLRPGSVGSGGSNTNGDALFNPGNEPSFNTPFLYNYLPRRQHRSVFRSRQVVNQFYGITPSGLPGNSDGGALDSWLVWNLLGLYPVVTQPVYLILSPWFSDLSIAMPSPEGPEGEDKWLNVTAEGLEEESFYVQSLKVNGVKWDKSWLSHEDIKDGAKLEFVLGSEPVEWDTGELPPSPGHVEL</sequence>
<dbReference type="GO" id="GO:0005634">
    <property type="term" value="C:nucleus"/>
    <property type="evidence" value="ECO:0007669"/>
    <property type="project" value="TreeGrafter"/>
</dbReference>
<dbReference type="EMBL" id="WWBZ02000073">
    <property type="protein sequence ID" value="KAF4301813.1"/>
    <property type="molecule type" value="Genomic_DNA"/>
</dbReference>
<reference evidence="4" key="1">
    <citation type="submission" date="2020-04" db="EMBL/GenBank/DDBJ databases">
        <title>Genome Assembly and Annotation of Botryosphaeria dothidea sdau 11-99, a Latent Pathogen of Apple Fruit Ring Rot in China.</title>
        <authorList>
            <person name="Yu C."/>
            <person name="Diao Y."/>
            <person name="Lu Q."/>
            <person name="Zhao J."/>
            <person name="Cui S."/>
            <person name="Peng C."/>
            <person name="He B."/>
            <person name="Liu H."/>
        </authorList>
    </citation>
    <scope>NUCLEOTIDE SEQUENCE [LARGE SCALE GENOMIC DNA]</scope>
    <source>
        <strain evidence="4">Sdau11-99</strain>
    </source>
</reference>
<dbReference type="FunFam" id="3.30.2080.10:FF:000001">
    <property type="entry name" value="Alpha-1,2-mannosidase subfamily"/>
    <property type="match status" value="1"/>
</dbReference>
<organism evidence="4 5">
    <name type="scientific">Botryosphaeria dothidea</name>
    <dbReference type="NCBI Taxonomy" id="55169"/>
    <lineage>
        <taxon>Eukaryota</taxon>
        <taxon>Fungi</taxon>
        <taxon>Dikarya</taxon>
        <taxon>Ascomycota</taxon>
        <taxon>Pezizomycotina</taxon>
        <taxon>Dothideomycetes</taxon>
        <taxon>Dothideomycetes incertae sedis</taxon>
        <taxon>Botryosphaeriales</taxon>
        <taxon>Botryosphaeriaceae</taxon>
        <taxon>Botryosphaeria</taxon>
    </lineage>
</organism>
<feature type="domain" description="Glycosyl hydrolase family 92" evidence="2">
    <location>
        <begin position="304"/>
        <end position="794"/>
    </location>
</feature>
<evidence type="ECO:0000313" key="4">
    <source>
        <dbReference type="EMBL" id="KAF4301813.1"/>
    </source>
</evidence>
<keyword evidence="1" id="KW-0732">Signal</keyword>
<protein>
    <submittedName>
        <fullName evidence="4">Glycosyl hydrolase 92</fullName>
    </submittedName>
</protein>
<feature type="domain" description="Glycosyl hydrolase family 92 N-terminal" evidence="3">
    <location>
        <begin position="28"/>
        <end position="298"/>
    </location>
</feature>
<dbReference type="GO" id="GO:0000224">
    <property type="term" value="F:peptide-N4-(N-acetyl-beta-glucosaminyl)asparagine amidase activity"/>
    <property type="evidence" value="ECO:0007669"/>
    <property type="project" value="TreeGrafter"/>
</dbReference>
<dbReference type="Gene3D" id="2.70.98.10">
    <property type="match status" value="1"/>
</dbReference>
<name>A0A8H4MZS2_9PEZI</name>
<evidence type="ECO:0000313" key="5">
    <source>
        <dbReference type="Proteomes" id="UP000572817"/>
    </source>
</evidence>